<dbReference type="InterPro" id="IPR002452">
    <property type="entry name" value="Alpha_tubulin"/>
</dbReference>
<organism evidence="12 13">
    <name type="scientific">Toxoplasma gondii GAB2-2007-GAL-DOM2</name>
    <dbReference type="NCBI Taxonomy" id="1130820"/>
    <lineage>
        <taxon>Eukaryota</taxon>
        <taxon>Sar</taxon>
        <taxon>Alveolata</taxon>
        <taxon>Apicomplexa</taxon>
        <taxon>Conoidasida</taxon>
        <taxon>Coccidia</taxon>
        <taxon>Eucoccidiorida</taxon>
        <taxon>Eimeriorina</taxon>
        <taxon>Sarcocystidae</taxon>
        <taxon>Toxoplasma</taxon>
    </lineage>
</organism>
<dbReference type="Pfam" id="PF00091">
    <property type="entry name" value="Tubulin"/>
    <property type="match status" value="1"/>
</dbReference>
<evidence type="ECO:0000256" key="3">
    <source>
        <dbReference type="ARBA" id="ARBA00022701"/>
    </source>
</evidence>
<dbReference type="PRINTS" id="PR01161">
    <property type="entry name" value="TUBULIN"/>
</dbReference>
<gene>
    <name evidence="12" type="ORF">TGDOM2_231400</name>
</gene>
<dbReference type="GO" id="GO:0005525">
    <property type="term" value="F:GTP binding"/>
    <property type="evidence" value="ECO:0007669"/>
    <property type="project" value="UniProtKB-UniRule"/>
</dbReference>
<dbReference type="Proteomes" id="UP000028837">
    <property type="component" value="Unassembled WGS sequence"/>
</dbReference>
<dbReference type="SUPFAM" id="SSF55307">
    <property type="entry name" value="Tubulin C-terminal domain-like"/>
    <property type="match status" value="1"/>
</dbReference>
<dbReference type="VEuPathDB" id="ToxoDB:TGDOM2_231400"/>
<proteinExistence type="inferred from homology"/>
<dbReference type="Pfam" id="PF03953">
    <property type="entry name" value="Tubulin_C"/>
    <property type="match status" value="1"/>
</dbReference>
<dbReference type="GO" id="GO:0016787">
    <property type="term" value="F:hydrolase activity"/>
    <property type="evidence" value="ECO:0007669"/>
    <property type="project" value="UniProtKB-KW"/>
</dbReference>
<evidence type="ECO:0000256" key="4">
    <source>
        <dbReference type="ARBA" id="ARBA00022741"/>
    </source>
</evidence>
<keyword evidence="4 8" id="KW-0547">Nucleotide-binding</keyword>
<dbReference type="PANTHER" id="PTHR11588">
    <property type="entry name" value="TUBULIN"/>
    <property type="match status" value="1"/>
</dbReference>
<dbReference type="GO" id="GO:0005874">
    <property type="term" value="C:microtubule"/>
    <property type="evidence" value="ECO:0007669"/>
    <property type="project" value="UniProtKB-KW"/>
</dbReference>
<keyword evidence="5" id="KW-0378">Hydrolase</keyword>
<evidence type="ECO:0000313" key="12">
    <source>
        <dbReference type="EMBL" id="KFG48527.1"/>
    </source>
</evidence>
<dbReference type="InterPro" id="IPR003008">
    <property type="entry name" value="Tubulin_FtsZ_GTPase"/>
</dbReference>
<dbReference type="InterPro" id="IPR000217">
    <property type="entry name" value="Tubulin"/>
</dbReference>
<dbReference type="InterPro" id="IPR008280">
    <property type="entry name" value="Tub_FtsZ_C"/>
</dbReference>
<comment type="caution">
    <text evidence="12">The sequence shown here is derived from an EMBL/GenBank/DDBJ whole genome shotgun (WGS) entry which is preliminary data.</text>
</comment>
<dbReference type="InterPro" id="IPR018316">
    <property type="entry name" value="Tubulin/FtsZ_2-layer-sand-dom"/>
</dbReference>
<dbReference type="SMART" id="SM00864">
    <property type="entry name" value="Tubulin"/>
    <property type="match status" value="1"/>
</dbReference>
<reference evidence="12 13" key="1">
    <citation type="submission" date="2014-02" db="EMBL/GenBank/DDBJ databases">
        <authorList>
            <person name="Sibley D."/>
            <person name="Venepally P."/>
            <person name="Karamycheva S."/>
            <person name="Hadjithomas M."/>
            <person name="Khan A."/>
            <person name="Brunk B."/>
            <person name="Roos D."/>
            <person name="Caler E."/>
            <person name="Lorenzi H."/>
        </authorList>
    </citation>
    <scope>NUCLEOTIDE SEQUENCE [LARGE SCALE GENOMIC DNA]</scope>
    <source>
        <strain evidence="12 13">GAB2-2007-GAL-DOM2</strain>
    </source>
</reference>
<feature type="compositionally biased region" description="Basic and acidic residues" evidence="9">
    <location>
        <begin position="474"/>
        <end position="483"/>
    </location>
</feature>
<evidence type="ECO:0000259" key="10">
    <source>
        <dbReference type="SMART" id="SM00864"/>
    </source>
</evidence>
<dbReference type="Gene3D" id="3.30.1330.20">
    <property type="entry name" value="Tubulin/FtsZ, C-terminal domain"/>
    <property type="match status" value="1"/>
</dbReference>
<name>A0A086KVV9_TOXGO</name>
<dbReference type="GO" id="GO:0005200">
    <property type="term" value="F:structural constituent of cytoskeleton"/>
    <property type="evidence" value="ECO:0007669"/>
    <property type="project" value="InterPro"/>
</dbReference>
<dbReference type="InterPro" id="IPR023123">
    <property type="entry name" value="Tubulin_C"/>
</dbReference>
<evidence type="ECO:0000256" key="6">
    <source>
        <dbReference type="ARBA" id="ARBA00023134"/>
    </source>
</evidence>
<comment type="similarity">
    <text evidence="1 8">Belongs to the tubulin family.</text>
</comment>
<dbReference type="InterPro" id="IPR037103">
    <property type="entry name" value="Tubulin/FtsZ-like_C"/>
</dbReference>
<keyword evidence="6 8" id="KW-0342">GTP-binding</keyword>
<evidence type="ECO:0000256" key="2">
    <source>
        <dbReference type="ARBA" id="ARBA00022490"/>
    </source>
</evidence>
<feature type="domain" description="Tubulin/FtsZ 2-layer sandwich" evidence="11">
    <location>
        <begin position="249"/>
        <end position="394"/>
    </location>
</feature>
<dbReference type="Gene3D" id="1.10.287.600">
    <property type="entry name" value="Helix hairpin bin"/>
    <property type="match status" value="1"/>
</dbReference>
<comment type="catalytic activity">
    <reaction evidence="7">
        <text>GTP + H2O = GDP + phosphate + H(+)</text>
        <dbReference type="Rhea" id="RHEA:19669"/>
        <dbReference type="ChEBI" id="CHEBI:15377"/>
        <dbReference type="ChEBI" id="CHEBI:15378"/>
        <dbReference type="ChEBI" id="CHEBI:37565"/>
        <dbReference type="ChEBI" id="CHEBI:43474"/>
        <dbReference type="ChEBI" id="CHEBI:58189"/>
    </reaction>
    <physiologicalReaction direction="left-to-right" evidence="7">
        <dbReference type="Rhea" id="RHEA:19670"/>
    </physiologicalReaction>
</comment>
<comment type="function">
    <text evidence="8">Tubulin is the major constituent of microtubules, a cylinder consisting of laterally associated linear protofilaments composed of alpha- and beta-tubulin heterodimers. Microtubules grow by the addition of GTP-tubulin dimers to the microtubule end, where a stabilizing cap forms. Below the cap, tubulin dimers are in GDP-bound state, owing to GTPase activity of alpha-tubulin.</text>
</comment>
<dbReference type="InterPro" id="IPR017975">
    <property type="entry name" value="Tubulin_CS"/>
</dbReference>
<accession>A0A086KVV9</accession>
<dbReference type="InterPro" id="IPR036525">
    <property type="entry name" value="Tubulin/FtsZ_GTPase_sf"/>
</dbReference>
<dbReference type="PROSITE" id="PS00227">
    <property type="entry name" value="TUBULIN"/>
    <property type="match status" value="1"/>
</dbReference>
<comment type="subunit">
    <text evidence="8">Dimer of alpha and beta chains. A typical microtubule is a hollow water-filled tube with an outer diameter of 25 nm and an inner diameter of 15 nM. Alpha-beta heterodimers associate head-to-tail to form protofilaments running lengthwise along the microtubule wall with the beta-tubulin subunit facing the microtubule plus end conferring a structural polarity. Microtubules usually have 13 protofilaments but different protofilament numbers can be found in some organisms and specialized cells.</text>
</comment>
<sequence length="489" mass="53873">MPGEVVTVQCGQAGLQLGFAFWELLLAEHGLTYEGTQGKHNVPEGCQNNVDCFFYEAHTGRSVPRSAMIDLDNSAESLTGWSPIRRLFDDEFSVSHKEDASSNFARGYISVGPSVLSAANDVIRRQAEMCDSLQSFFVCRSLGGGTGSGLGSLLLEGIAEQFGKKYILDSFVWPFNSQTSSVVEPYNAVLATPTICAHSSAALLVDNTALFNISRNLLNVESVFHSNLNHLVAQVLSATTLSTRFEGTLNSTIEHTLVNTIPYPELKFLTASLAPLTNLKKYQFERASTKDITIECVLPSRCFASIDYSKNRSIACHIMYRGDVTPRDVQEGVAAVKEHGTLRFVDWIPTGLKCSMNSRLMCVSPESELAPAFQSCCMLANNTGITSLLEKTLADMYKMFNKRAFVHWFVGEGLEEGEFLEASERLQRTIDDYHESLIDCEYYYEYEDEGHEGGQGKETAPSESTTEPSSPVHGKREGEEKEPGGTSEV</sequence>
<feature type="domain" description="Tubulin/FtsZ GTPase" evidence="10">
    <location>
        <begin position="50"/>
        <end position="247"/>
    </location>
</feature>
<keyword evidence="2" id="KW-0963">Cytoplasm</keyword>
<dbReference type="PRINTS" id="PR01162">
    <property type="entry name" value="ALPHATUBULIN"/>
</dbReference>
<protein>
    <recommendedName>
        <fullName evidence="8">Tubulin alpha chain</fullName>
    </recommendedName>
</protein>
<evidence type="ECO:0000256" key="7">
    <source>
        <dbReference type="ARBA" id="ARBA00049117"/>
    </source>
</evidence>
<dbReference type="OrthoDB" id="330120at2759"/>
<evidence type="ECO:0000256" key="1">
    <source>
        <dbReference type="ARBA" id="ARBA00009636"/>
    </source>
</evidence>
<feature type="compositionally biased region" description="Low complexity" evidence="9">
    <location>
        <begin position="458"/>
        <end position="471"/>
    </location>
</feature>
<dbReference type="SMART" id="SM00865">
    <property type="entry name" value="Tubulin_C"/>
    <property type="match status" value="1"/>
</dbReference>
<dbReference type="Gene3D" id="3.40.50.1440">
    <property type="entry name" value="Tubulin/FtsZ, GTPase domain"/>
    <property type="match status" value="1"/>
</dbReference>
<feature type="region of interest" description="Disordered" evidence="9">
    <location>
        <begin position="448"/>
        <end position="489"/>
    </location>
</feature>
<dbReference type="GO" id="GO:0007017">
    <property type="term" value="P:microtubule-based process"/>
    <property type="evidence" value="ECO:0007669"/>
    <property type="project" value="InterPro"/>
</dbReference>
<evidence type="ECO:0000256" key="5">
    <source>
        <dbReference type="ARBA" id="ARBA00022801"/>
    </source>
</evidence>
<dbReference type="SUPFAM" id="SSF52490">
    <property type="entry name" value="Tubulin nucleotide-binding domain-like"/>
    <property type="match status" value="1"/>
</dbReference>
<dbReference type="EMBL" id="AHZU02000096">
    <property type="protein sequence ID" value="KFG48527.1"/>
    <property type="molecule type" value="Genomic_DNA"/>
</dbReference>
<evidence type="ECO:0000256" key="9">
    <source>
        <dbReference type="SAM" id="MobiDB-lite"/>
    </source>
</evidence>
<keyword evidence="3 8" id="KW-0493">Microtubule</keyword>
<evidence type="ECO:0000256" key="8">
    <source>
        <dbReference type="RuleBase" id="RU000352"/>
    </source>
</evidence>
<dbReference type="AlphaFoldDB" id="A0A086KVV9"/>
<evidence type="ECO:0000313" key="13">
    <source>
        <dbReference type="Proteomes" id="UP000028837"/>
    </source>
</evidence>
<evidence type="ECO:0000259" key="11">
    <source>
        <dbReference type="SMART" id="SM00865"/>
    </source>
</evidence>